<keyword evidence="2" id="KW-1133">Transmembrane helix</keyword>
<dbReference type="Gene3D" id="3.30.450.20">
    <property type="entry name" value="PAS domain"/>
    <property type="match status" value="3"/>
</dbReference>
<evidence type="ECO:0000259" key="4">
    <source>
        <dbReference type="PROSITE" id="PS50113"/>
    </source>
</evidence>
<feature type="domain" description="PAC" evidence="4">
    <location>
        <begin position="440"/>
        <end position="492"/>
    </location>
</feature>
<dbReference type="Gene3D" id="3.30.450.40">
    <property type="match status" value="1"/>
</dbReference>
<sequence>MLKSLSNIVVLKLHIALLAFLILVSLLVPEGVKSWMYVEKISLLVSLILSFSFFRIVRIDFIIPLYQGTQLAEQLSEGRRVQVEKTTVRGTLGFHLQQLASYQSKVTLFVEAVGRGEFETELPFLNMESGLNKALANMKYKLLELSGEEKKRNWQISGAAQIGDILRKNQNLAIEEVSLKFLQSIIDYLGLNQGGVFIIQEDPKGERLIELSACFAYNKKKYVEKKIEWGKGLVGQCILEGEPIYITQVPDNYLQITSGLGQANPRNLLLIPIKYNKQIFGVLEVAGFKKLQDFEIEFLTNVCESFGAVISNLKSITHTKELLEHSQQMAEELKRKEEVLQSNTHQLIATQQELNLRLKQIEQEANLTKSIVDAINKTNASIELDLEGNILSANEMYLSLMEYSSDEIIGKKEKVLVATDEIDSQRYDMMWESLKEGAFNSGEFKRISKKGKELWLSGSYSPILDVEGKATKILQLAQFTTEQKEKELEATSKINALNQSVLSMEVNCAGIIISSNALLQKELGYKRIELANKSFFDILYSSVKNSQEQTEIWDTIKKEKFLVKVLSFLSKDGVERIFICNFSPIKNLAGEISKFLVIMIDFSKQYQLQKLSDQLLIAERRKKAVLQLKSMTSGIFSKHFVETYFEVQAQYESAKISYLVSKKEYMPILMIDKDGKIVMLNSAAAIVLGIEMDSTLGKEIYELFYFSDIKELEALKERVQKPGFCQLMLKMKDYADKIIKLNIWLAPDFIEPDAYNNLLFLILDVEIPED</sequence>
<dbReference type="InterPro" id="IPR029016">
    <property type="entry name" value="GAF-like_dom_sf"/>
</dbReference>
<feature type="coiled-coil region" evidence="1">
    <location>
        <begin position="316"/>
        <end position="364"/>
    </location>
</feature>
<dbReference type="InterPro" id="IPR003018">
    <property type="entry name" value="GAF"/>
</dbReference>
<dbReference type="SUPFAM" id="SSF55785">
    <property type="entry name" value="PYP-like sensor domain (PAS domain)"/>
    <property type="match status" value="3"/>
</dbReference>
<dbReference type="InterPro" id="IPR052155">
    <property type="entry name" value="Biofilm_reg_signaling"/>
</dbReference>
<dbReference type="CDD" id="cd00130">
    <property type="entry name" value="PAS"/>
    <property type="match status" value="3"/>
</dbReference>
<dbReference type="PANTHER" id="PTHR44757">
    <property type="entry name" value="DIGUANYLATE CYCLASE DGCP"/>
    <property type="match status" value="1"/>
</dbReference>
<dbReference type="Pfam" id="PF13426">
    <property type="entry name" value="PAS_9"/>
    <property type="match status" value="3"/>
</dbReference>
<dbReference type="NCBIfam" id="TIGR00229">
    <property type="entry name" value="sensory_box"/>
    <property type="match status" value="2"/>
</dbReference>
<evidence type="ECO:0000313" key="6">
    <source>
        <dbReference type="Proteomes" id="UP001168528"/>
    </source>
</evidence>
<dbReference type="InterPro" id="IPR000700">
    <property type="entry name" value="PAS-assoc_C"/>
</dbReference>
<protein>
    <submittedName>
        <fullName evidence="5">PAS domain S-box protein</fullName>
    </submittedName>
</protein>
<reference evidence="5" key="1">
    <citation type="submission" date="2023-07" db="EMBL/GenBank/DDBJ databases">
        <title>The genome sequence of Rhodocytophaga aerolata KACC 12507.</title>
        <authorList>
            <person name="Zhang X."/>
        </authorList>
    </citation>
    <scope>NUCLEOTIDE SEQUENCE</scope>
    <source>
        <strain evidence="5">KACC 12507</strain>
    </source>
</reference>
<dbReference type="SMART" id="SM00091">
    <property type="entry name" value="PAS"/>
    <property type="match status" value="2"/>
</dbReference>
<dbReference type="EMBL" id="JAUKPO010000050">
    <property type="protein sequence ID" value="MDO1451260.1"/>
    <property type="molecule type" value="Genomic_DNA"/>
</dbReference>
<keyword evidence="2" id="KW-0812">Transmembrane</keyword>
<feature type="transmembrane region" description="Helical" evidence="2">
    <location>
        <begin position="6"/>
        <end position="29"/>
    </location>
</feature>
<dbReference type="SMART" id="SM00065">
    <property type="entry name" value="GAF"/>
    <property type="match status" value="1"/>
</dbReference>
<feature type="domain" description="PAC" evidence="4">
    <location>
        <begin position="559"/>
        <end position="614"/>
    </location>
</feature>
<evidence type="ECO:0000313" key="5">
    <source>
        <dbReference type="EMBL" id="MDO1451260.1"/>
    </source>
</evidence>
<dbReference type="PROSITE" id="PS50112">
    <property type="entry name" value="PAS"/>
    <property type="match status" value="2"/>
</dbReference>
<dbReference type="InterPro" id="IPR000014">
    <property type="entry name" value="PAS"/>
</dbReference>
<keyword evidence="2" id="KW-0472">Membrane</keyword>
<accession>A0ABT8RGP4</accession>
<keyword evidence="1" id="KW-0175">Coiled coil</keyword>
<dbReference type="InterPro" id="IPR035965">
    <property type="entry name" value="PAS-like_dom_sf"/>
</dbReference>
<feature type="domain" description="PAS" evidence="3">
    <location>
        <begin position="652"/>
        <end position="723"/>
    </location>
</feature>
<organism evidence="5 6">
    <name type="scientific">Rhodocytophaga aerolata</name>
    <dbReference type="NCBI Taxonomy" id="455078"/>
    <lineage>
        <taxon>Bacteria</taxon>
        <taxon>Pseudomonadati</taxon>
        <taxon>Bacteroidota</taxon>
        <taxon>Cytophagia</taxon>
        <taxon>Cytophagales</taxon>
        <taxon>Rhodocytophagaceae</taxon>
        <taxon>Rhodocytophaga</taxon>
    </lineage>
</organism>
<evidence type="ECO:0000259" key="3">
    <source>
        <dbReference type="PROSITE" id="PS50112"/>
    </source>
</evidence>
<dbReference type="RefSeq" id="WP_302042058.1">
    <property type="nucleotide sequence ID" value="NZ_JAUKPO010000050.1"/>
</dbReference>
<name>A0ABT8RGP4_9BACT</name>
<dbReference type="SUPFAM" id="SSF55781">
    <property type="entry name" value="GAF domain-like"/>
    <property type="match status" value="1"/>
</dbReference>
<gene>
    <name evidence="5" type="ORF">Q0590_33610</name>
</gene>
<feature type="transmembrane region" description="Helical" evidence="2">
    <location>
        <begin position="41"/>
        <end position="66"/>
    </location>
</feature>
<comment type="caution">
    <text evidence="5">The sequence shown here is derived from an EMBL/GenBank/DDBJ whole genome shotgun (WGS) entry which is preliminary data.</text>
</comment>
<dbReference type="Proteomes" id="UP001168528">
    <property type="component" value="Unassembled WGS sequence"/>
</dbReference>
<evidence type="ECO:0000256" key="2">
    <source>
        <dbReference type="SAM" id="Phobius"/>
    </source>
</evidence>
<keyword evidence="6" id="KW-1185">Reference proteome</keyword>
<proteinExistence type="predicted"/>
<dbReference type="PANTHER" id="PTHR44757:SF2">
    <property type="entry name" value="BIOFILM ARCHITECTURE MAINTENANCE PROTEIN MBAA"/>
    <property type="match status" value="1"/>
</dbReference>
<feature type="domain" description="PAS" evidence="3">
    <location>
        <begin position="364"/>
        <end position="411"/>
    </location>
</feature>
<evidence type="ECO:0000256" key="1">
    <source>
        <dbReference type="SAM" id="Coils"/>
    </source>
</evidence>
<dbReference type="Pfam" id="PF13185">
    <property type="entry name" value="GAF_2"/>
    <property type="match status" value="1"/>
</dbReference>
<dbReference type="PROSITE" id="PS50113">
    <property type="entry name" value="PAC"/>
    <property type="match status" value="2"/>
</dbReference>